<evidence type="ECO:0000313" key="1">
    <source>
        <dbReference type="EMBL" id="MFD1831275.1"/>
    </source>
</evidence>
<dbReference type="RefSeq" id="WP_380901033.1">
    <property type="nucleotide sequence ID" value="NZ_JBHUFU010000009.1"/>
</dbReference>
<protein>
    <recommendedName>
        <fullName evidence="3">Polyprenyl synthetase</fullName>
    </recommendedName>
</protein>
<dbReference type="Proteomes" id="UP001597365">
    <property type="component" value="Unassembled WGS sequence"/>
</dbReference>
<gene>
    <name evidence="1" type="ORF">ACFSJS_16640</name>
</gene>
<dbReference type="EMBL" id="JBHUFU010000009">
    <property type="protein sequence ID" value="MFD1831275.1"/>
    <property type="molecule type" value="Genomic_DNA"/>
</dbReference>
<reference evidence="2" key="1">
    <citation type="journal article" date="2019" name="Int. J. Syst. Evol. Microbiol.">
        <title>The Global Catalogue of Microorganisms (GCM) 10K type strain sequencing project: providing services to taxonomists for standard genome sequencing and annotation.</title>
        <authorList>
            <consortium name="The Broad Institute Genomics Platform"/>
            <consortium name="The Broad Institute Genome Sequencing Center for Infectious Disease"/>
            <person name="Wu L."/>
            <person name="Ma J."/>
        </authorList>
    </citation>
    <scope>NUCLEOTIDE SEQUENCE [LARGE SCALE GENOMIC DNA]</scope>
    <source>
        <strain evidence="2">CGMCC 4.7455</strain>
    </source>
</reference>
<comment type="caution">
    <text evidence="1">The sequence shown here is derived from an EMBL/GenBank/DDBJ whole genome shotgun (WGS) entry which is preliminary data.</text>
</comment>
<organism evidence="1 2">
    <name type="scientific">Streptomyces desertarenae</name>
    <dbReference type="NCBI Taxonomy" id="2666184"/>
    <lineage>
        <taxon>Bacteria</taxon>
        <taxon>Bacillati</taxon>
        <taxon>Actinomycetota</taxon>
        <taxon>Actinomycetes</taxon>
        <taxon>Kitasatosporales</taxon>
        <taxon>Streptomycetaceae</taxon>
        <taxon>Streptomyces</taxon>
    </lineage>
</organism>
<evidence type="ECO:0000313" key="2">
    <source>
        <dbReference type="Proteomes" id="UP001597365"/>
    </source>
</evidence>
<keyword evidence="2" id="KW-1185">Reference proteome</keyword>
<accession>A0ABW4PMI8</accession>
<evidence type="ECO:0008006" key="3">
    <source>
        <dbReference type="Google" id="ProtNLM"/>
    </source>
</evidence>
<proteinExistence type="predicted"/>
<sequence>MTHRAGRERGPGGSDAVLLAVGAADWALGGLAAAVEGLRGLLGRADVGELAEEGREDLKARGRLALDRMAASSPAYLEVLARHAADRRGDV</sequence>
<name>A0ABW4PMI8_9ACTN</name>